<comment type="caution">
    <text evidence="1">The sequence shown here is derived from an EMBL/GenBank/DDBJ whole genome shotgun (WGS) entry which is preliminary data.</text>
</comment>
<dbReference type="AlphaFoldDB" id="A0A2A4IBB1"/>
<sequence length="67" mass="7338">MLMSHADRAARIHYMANGFRILSPGDHVPCAVTGARIALEDLRYWDVATQRPFASAAIAAQEMAPAR</sequence>
<accession>A0A2A4IBB1</accession>
<evidence type="ECO:0000313" key="1">
    <source>
        <dbReference type="EMBL" id="PCG15100.1"/>
    </source>
</evidence>
<protein>
    <submittedName>
        <fullName evidence="1">DUF2093 domain-containing protein</fullName>
    </submittedName>
</protein>
<gene>
    <name evidence="1" type="ORF">COA07_06000</name>
</gene>
<keyword evidence="2" id="KW-1185">Reference proteome</keyword>
<name>A0A2A4IBB1_9SPHN</name>
<organism evidence="1 2">
    <name type="scientific">Sphingomonas adhaesiva</name>
    <dbReference type="NCBI Taxonomy" id="28212"/>
    <lineage>
        <taxon>Bacteria</taxon>
        <taxon>Pseudomonadati</taxon>
        <taxon>Pseudomonadota</taxon>
        <taxon>Alphaproteobacteria</taxon>
        <taxon>Sphingomonadales</taxon>
        <taxon>Sphingomonadaceae</taxon>
        <taxon>Sphingomonas</taxon>
    </lineage>
</organism>
<dbReference type="Pfam" id="PF09866">
    <property type="entry name" value="DUF2093"/>
    <property type="match status" value="1"/>
</dbReference>
<dbReference type="InterPro" id="IPR018661">
    <property type="entry name" value="DUF2093"/>
</dbReference>
<dbReference type="Proteomes" id="UP000218323">
    <property type="component" value="Unassembled WGS sequence"/>
</dbReference>
<proteinExistence type="predicted"/>
<dbReference type="EMBL" id="NWVC01000002">
    <property type="protein sequence ID" value="PCG15100.1"/>
    <property type="molecule type" value="Genomic_DNA"/>
</dbReference>
<reference evidence="1 2" key="1">
    <citation type="submission" date="2017-09" db="EMBL/GenBank/DDBJ databases">
        <title>Sphingomonas adhaesiva DSM 7418, whole genome shotgun sequence.</title>
        <authorList>
            <person name="Feng G."/>
            <person name="Zhu H."/>
        </authorList>
    </citation>
    <scope>NUCLEOTIDE SEQUENCE [LARGE SCALE GENOMIC DNA]</scope>
    <source>
        <strain evidence="1 2">DSM 7418</strain>
    </source>
</reference>
<evidence type="ECO:0000313" key="2">
    <source>
        <dbReference type="Proteomes" id="UP000218323"/>
    </source>
</evidence>
<dbReference type="RefSeq" id="WP_066707990.1">
    <property type="nucleotide sequence ID" value="NZ_JBHIWA010000001.1"/>
</dbReference>